<comment type="caution">
    <text evidence="2">The sequence shown here is derived from an EMBL/GenBank/DDBJ whole genome shotgun (WGS) entry which is preliminary data.</text>
</comment>
<sequence>MSEQRKARPQSGAGSKQVPGQVQHMRGLSDAEIAARLRLDTPMRRALRDMTPAPRWLEDLRTEIAECRIEQRSRRALAELERLLDTPEAVR</sequence>
<dbReference type="RefSeq" id="WP_346056071.1">
    <property type="nucleotide sequence ID" value="NZ_BAABIB010000137.1"/>
</dbReference>
<protein>
    <submittedName>
        <fullName evidence="2">Uncharacterized protein</fullName>
    </submittedName>
</protein>
<dbReference type="EMBL" id="BAABIB010000137">
    <property type="protein sequence ID" value="GAA4664061.1"/>
    <property type="molecule type" value="Genomic_DNA"/>
</dbReference>
<keyword evidence="3" id="KW-1185">Reference proteome</keyword>
<evidence type="ECO:0000256" key="1">
    <source>
        <dbReference type="SAM" id="MobiDB-lite"/>
    </source>
</evidence>
<evidence type="ECO:0000313" key="3">
    <source>
        <dbReference type="Proteomes" id="UP001500192"/>
    </source>
</evidence>
<dbReference type="Proteomes" id="UP001500192">
    <property type="component" value="Unassembled WGS sequence"/>
</dbReference>
<reference evidence="3" key="1">
    <citation type="journal article" date="2019" name="Int. J. Syst. Evol. Microbiol.">
        <title>The Global Catalogue of Microorganisms (GCM) 10K type strain sequencing project: providing services to taxonomists for standard genome sequencing and annotation.</title>
        <authorList>
            <consortium name="The Broad Institute Genomics Platform"/>
            <consortium name="The Broad Institute Genome Sequencing Center for Infectious Disease"/>
            <person name="Wu L."/>
            <person name="Ma J."/>
        </authorList>
    </citation>
    <scope>NUCLEOTIDE SEQUENCE [LARGE SCALE GENOMIC DNA]</scope>
    <source>
        <strain evidence="3">JCM 18054</strain>
    </source>
</reference>
<organism evidence="2 3">
    <name type="scientific">Amycolatopsis dongchuanensis</name>
    <dbReference type="NCBI Taxonomy" id="1070866"/>
    <lineage>
        <taxon>Bacteria</taxon>
        <taxon>Bacillati</taxon>
        <taxon>Actinomycetota</taxon>
        <taxon>Actinomycetes</taxon>
        <taxon>Pseudonocardiales</taxon>
        <taxon>Pseudonocardiaceae</taxon>
        <taxon>Amycolatopsis</taxon>
    </lineage>
</organism>
<feature type="region of interest" description="Disordered" evidence="1">
    <location>
        <begin position="1"/>
        <end position="29"/>
    </location>
</feature>
<name>A0ABP8VIE4_9PSEU</name>
<proteinExistence type="predicted"/>
<gene>
    <name evidence="2" type="ORF">GCM10023214_66120</name>
</gene>
<accession>A0ABP8VIE4</accession>
<evidence type="ECO:0000313" key="2">
    <source>
        <dbReference type="EMBL" id="GAA4664061.1"/>
    </source>
</evidence>